<gene>
    <name evidence="1" type="ORF">HELGO_WM18168</name>
</gene>
<protein>
    <submittedName>
        <fullName evidence="1">Uncharacterized protein</fullName>
    </submittedName>
</protein>
<reference evidence="1" key="1">
    <citation type="submission" date="2020-01" db="EMBL/GenBank/DDBJ databases">
        <authorList>
            <person name="Meier V. D."/>
            <person name="Meier V D."/>
        </authorList>
    </citation>
    <scope>NUCLEOTIDE SEQUENCE</scope>
    <source>
        <strain evidence="1">HLG_WM_MAG_06</strain>
    </source>
</reference>
<name>A0A6S6T6B4_9BACT</name>
<dbReference type="AlphaFoldDB" id="A0A6S6T6B4"/>
<sequence length="121" mass="14259">MIMHIFLFFKSLFQDFKLDDFQKEDLTTCRFNIYLGKYFVGDIFLSEKNIIVLVRKGAIRKMNLNNNFSIVYDGNFLKIYYYKKNVIQFLITKENFKNCDGILNGHVNKITTGTSSNNVKN</sequence>
<organism evidence="1">
    <name type="scientific">uncultured Sulfurovum sp</name>
    <dbReference type="NCBI Taxonomy" id="269237"/>
    <lineage>
        <taxon>Bacteria</taxon>
        <taxon>Pseudomonadati</taxon>
        <taxon>Campylobacterota</taxon>
        <taxon>Epsilonproteobacteria</taxon>
        <taxon>Campylobacterales</taxon>
        <taxon>Sulfurovaceae</taxon>
        <taxon>Sulfurovum</taxon>
        <taxon>environmental samples</taxon>
    </lineage>
</organism>
<proteinExistence type="predicted"/>
<evidence type="ECO:0000313" key="1">
    <source>
        <dbReference type="EMBL" id="CAA6810416.1"/>
    </source>
</evidence>
<dbReference type="EMBL" id="CACVAP010000060">
    <property type="protein sequence ID" value="CAA6810416.1"/>
    <property type="molecule type" value="Genomic_DNA"/>
</dbReference>
<accession>A0A6S6T6B4</accession>